<dbReference type="AlphaFoldDB" id="X1EYC7"/>
<sequence>MNKKAMILMVGGLILSLTGACLAKMSAQQVINQMRGAYEQRMSGIDDLTMVTKGTAGIMAMMGESTIYQKRAKIAGKTVYETRTEIQFMGKPLITIYDGEYEWSVDPISGQVKKEKKDFAPDWTRIWEVLDLSQMQYVGTDDLDGEAAHVLKMDDLTEGIKKLMPVPPQTGPSQEGEWSGWAKMWINAENWVFMRMQIVMTGTSEEGQEMTNRITSDFKDYRQVQTMLIPHQMTYKMEVEIPDMSPEEKQMMLGMMGAFMEGEMIVTKVEVNTGLPADLFDGTKLEAGEPMFEMPQK</sequence>
<accession>X1EYC7</accession>
<gene>
    <name evidence="1" type="ORF">S03H2_02445</name>
</gene>
<dbReference type="EMBL" id="BARU01000817">
    <property type="protein sequence ID" value="GAH25335.1"/>
    <property type="molecule type" value="Genomic_DNA"/>
</dbReference>
<proteinExistence type="predicted"/>
<evidence type="ECO:0008006" key="2">
    <source>
        <dbReference type="Google" id="ProtNLM"/>
    </source>
</evidence>
<reference evidence="1" key="1">
    <citation type="journal article" date="2014" name="Front. Microbiol.">
        <title>High frequency of phylogenetically diverse reductive dehalogenase-homologous genes in deep subseafloor sedimentary metagenomes.</title>
        <authorList>
            <person name="Kawai M."/>
            <person name="Futagami T."/>
            <person name="Toyoda A."/>
            <person name="Takaki Y."/>
            <person name="Nishi S."/>
            <person name="Hori S."/>
            <person name="Arai W."/>
            <person name="Tsubouchi T."/>
            <person name="Morono Y."/>
            <person name="Uchiyama I."/>
            <person name="Ito T."/>
            <person name="Fujiyama A."/>
            <person name="Inagaki F."/>
            <person name="Takami H."/>
        </authorList>
    </citation>
    <scope>NUCLEOTIDE SEQUENCE</scope>
    <source>
        <strain evidence="1">Expedition CK06-06</strain>
    </source>
</reference>
<protein>
    <recommendedName>
        <fullName evidence="2">Outer membrane lipoprotein-sorting protein</fullName>
    </recommendedName>
</protein>
<dbReference type="PROSITE" id="PS51257">
    <property type="entry name" value="PROKAR_LIPOPROTEIN"/>
    <property type="match status" value="1"/>
</dbReference>
<comment type="caution">
    <text evidence="1">The sequence shown here is derived from an EMBL/GenBank/DDBJ whole genome shotgun (WGS) entry which is preliminary data.</text>
</comment>
<name>X1EYC7_9ZZZZ</name>
<dbReference type="Gene3D" id="2.50.20.10">
    <property type="entry name" value="Lipoprotein localisation LolA/LolB/LppX"/>
    <property type="match status" value="1"/>
</dbReference>
<evidence type="ECO:0000313" key="1">
    <source>
        <dbReference type="EMBL" id="GAH25335.1"/>
    </source>
</evidence>
<organism evidence="1">
    <name type="scientific">marine sediment metagenome</name>
    <dbReference type="NCBI Taxonomy" id="412755"/>
    <lineage>
        <taxon>unclassified sequences</taxon>
        <taxon>metagenomes</taxon>
        <taxon>ecological metagenomes</taxon>
    </lineage>
</organism>